<proteinExistence type="predicted"/>
<organism evidence="2 3">
    <name type="scientific">Anaerocolumna jejuensis DSM 15929</name>
    <dbReference type="NCBI Taxonomy" id="1121322"/>
    <lineage>
        <taxon>Bacteria</taxon>
        <taxon>Bacillati</taxon>
        <taxon>Bacillota</taxon>
        <taxon>Clostridia</taxon>
        <taxon>Lachnospirales</taxon>
        <taxon>Lachnospiraceae</taxon>
        <taxon>Anaerocolumna</taxon>
    </lineage>
</organism>
<dbReference type="EMBL" id="FRAC01000016">
    <property type="protein sequence ID" value="SHK72105.1"/>
    <property type="molecule type" value="Genomic_DNA"/>
</dbReference>
<name>A0A1M6USB2_9FIRM</name>
<gene>
    <name evidence="2" type="ORF">SAMN02745136_03161</name>
</gene>
<dbReference type="STRING" id="1121322.SAMN02745136_03161"/>
<feature type="transmembrane region" description="Helical" evidence="1">
    <location>
        <begin position="40"/>
        <end position="59"/>
    </location>
</feature>
<evidence type="ECO:0000256" key="1">
    <source>
        <dbReference type="SAM" id="Phobius"/>
    </source>
</evidence>
<evidence type="ECO:0000313" key="3">
    <source>
        <dbReference type="Proteomes" id="UP000184386"/>
    </source>
</evidence>
<feature type="transmembrane region" description="Helical" evidence="1">
    <location>
        <begin position="16"/>
        <end position="34"/>
    </location>
</feature>
<dbReference type="AlphaFoldDB" id="A0A1M6USB2"/>
<accession>A0A1M6USB2</accession>
<reference evidence="2 3" key="1">
    <citation type="submission" date="2016-11" db="EMBL/GenBank/DDBJ databases">
        <authorList>
            <person name="Jaros S."/>
            <person name="Januszkiewicz K."/>
            <person name="Wedrychowicz H."/>
        </authorList>
    </citation>
    <scope>NUCLEOTIDE SEQUENCE [LARGE SCALE GENOMIC DNA]</scope>
    <source>
        <strain evidence="2 3">DSM 15929</strain>
    </source>
</reference>
<keyword evidence="1" id="KW-1133">Transmembrane helix</keyword>
<dbReference type="InterPro" id="IPR048136">
    <property type="entry name" value="STM3941-like"/>
</dbReference>
<evidence type="ECO:0000313" key="2">
    <source>
        <dbReference type="EMBL" id="SHK72105.1"/>
    </source>
</evidence>
<keyword evidence="1" id="KW-0812">Transmembrane</keyword>
<sequence length="171" mass="19395">MEKIIIEEKQTKAVRHFLRSFALFFLAVTLWVAGFRARSLLLGLPGGIAAVVFGIRCIVNLLKASQKKPLITITFDGIIDSSSKNSIGMLSFQDIEQFCIAEEDDAIGIIPRDEEVFIKKLSPLKQQKAIDNKSYEKPVFLLYVGNAKDMSLEDIYTLLKKRLDDYRSLYD</sequence>
<keyword evidence="1" id="KW-0472">Membrane</keyword>
<protein>
    <submittedName>
        <fullName evidence="2">Uncharacterized protein</fullName>
    </submittedName>
</protein>
<dbReference type="OrthoDB" id="4764283at2"/>
<dbReference type="Proteomes" id="UP000184386">
    <property type="component" value="Unassembled WGS sequence"/>
</dbReference>
<dbReference type="NCBIfam" id="NF041635">
    <property type="entry name" value="STM3941_fam"/>
    <property type="match status" value="1"/>
</dbReference>
<keyword evidence="3" id="KW-1185">Reference proteome</keyword>
<dbReference type="RefSeq" id="WP_073277645.1">
    <property type="nucleotide sequence ID" value="NZ_FRAC01000016.1"/>
</dbReference>